<evidence type="ECO:0000256" key="1">
    <source>
        <dbReference type="ARBA" id="ARBA00022603"/>
    </source>
</evidence>
<dbReference type="PANTHER" id="PTHR10259:SF11">
    <property type="entry name" value="THIOPURINE S-METHYLTRANSFERASE"/>
    <property type="match status" value="1"/>
</dbReference>
<name>A0ABN7SLF3_OIKDI</name>
<dbReference type="Proteomes" id="UP001158576">
    <property type="component" value="Chromosome XSR"/>
</dbReference>
<dbReference type="InterPro" id="IPR029063">
    <property type="entry name" value="SAM-dependent_MTases_sf"/>
</dbReference>
<keyword evidence="1" id="KW-0489">Methyltransferase</keyword>
<keyword evidence="5" id="KW-1185">Reference proteome</keyword>
<gene>
    <name evidence="4" type="ORF">OKIOD_LOCUS8450</name>
</gene>
<evidence type="ECO:0000256" key="2">
    <source>
        <dbReference type="ARBA" id="ARBA00022679"/>
    </source>
</evidence>
<evidence type="ECO:0000313" key="5">
    <source>
        <dbReference type="Proteomes" id="UP001158576"/>
    </source>
</evidence>
<dbReference type="Gene3D" id="3.40.50.150">
    <property type="entry name" value="Vaccinia Virus protein VP39"/>
    <property type="match status" value="1"/>
</dbReference>
<reference evidence="4 5" key="1">
    <citation type="submission" date="2021-04" db="EMBL/GenBank/DDBJ databases">
        <authorList>
            <person name="Bliznina A."/>
        </authorList>
    </citation>
    <scope>NUCLEOTIDE SEQUENCE [LARGE SCALE GENOMIC DNA]</scope>
</reference>
<evidence type="ECO:0000313" key="4">
    <source>
        <dbReference type="EMBL" id="CAG5100206.1"/>
    </source>
</evidence>
<sequence>MSGKSGLSVEDWSNAWENDVTPWHVSTVNSVFEKYLKSKYLHAEESKKLSCFFPLCGKSIDMLWAAKQGCLVRGSEFSQKAIDEFFFENAIETSHFGGFTNSEEDSLNISLRPGDFYLYPEDEKFEFIFDRGSMVAIDPNDREKYAEKIFNLLQDGGIVLLEAILRDESEIANGPPFHLTLEQVKSAYDQFGLKVTELETRHATQAGHGQFTLLYLQISK</sequence>
<protein>
    <submittedName>
        <fullName evidence="4">Oidioi.mRNA.OKI2018_I69.XSR.g16892.t1.cds</fullName>
    </submittedName>
</protein>
<keyword evidence="3" id="KW-0949">S-adenosyl-L-methionine</keyword>
<organism evidence="4 5">
    <name type="scientific">Oikopleura dioica</name>
    <name type="common">Tunicate</name>
    <dbReference type="NCBI Taxonomy" id="34765"/>
    <lineage>
        <taxon>Eukaryota</taxon>
        <taxon>Metazoa</taxon>
        <taxon>Chordata</taxon>
        <taxon>Tunicata</taxon>
        <taxon>Appendicularia</taxon>
        <taxon>Copelata</taxon>
        <taxon>Oikopleuridae</taxon>
        <taxon>Oikopleura</taxon>
    </lineage>
</organism>
<accession>A0ABN7SLF3</accession>
<dbReference type="PANTHER" id="PTHR10259">
    <property type="entry name" value="THIOPURINE S-METHYLTRANSFERASE"/>
    <property type="match status" value="1"/>
</dbReference>
<dbReference type="InterPro" id="IPR008854">
    <property type="entry name" value="TPMT"/>
</dbReference>
<proteinExistence type="predicted"/>
<keyword evidence="2" id="KW-0808">Transferase</keyword>
<dbReference type="SUPFAM" id="SSF53335">
    <property type="entry name" value="S-adenosyl-L-methionine-dependent methyltransferases"/>
    <property type="match status" value="1"/>
</dbReference>
<dbReference type="PROSITE" id="PS51585">
    <property type="entry name" value="SAM_MT_TPMT"/>
    <property type="match status" value="1"/>
</dbReference>
<dbReference type="Pfam" id="PF05724">
    <property type="entry name" value="TPMT"/>
    <property type="match status" value="1"/>
</dbReference>
<evidence type="ECO:0000256" key="3">
    <source>
        <dbReference type="ARBA" id="ARBA00022691"/>
    </source>
</evidence>
<dbReference type="EMBL" id="OU015569">
    <property type="protein sequence ID" value="CAG5100206.1"/>
    <property type="molecule type" value="Genomic_DNA"/>
</dbReference>